<feature type="compositionally biased region" description="Basic and acidic residues" evidence="5">
    <location>
        <begin position="8"/>
        <end position="19"/>
    </location>
</feature>
<dbReference type="GO" id="GO:0008270">
    <property type="term" value="F:zinc ion binding"/>
    <property type="evidence" value="ECO:0007669"/>
    <property type="project" value="UniProtKB-KW"/>
</dbReference>
<keyword evidence="2 4" id="KW-0863">Zinc-finger</keyword>
<evidence type="ECO:0000313" key="8">
    <source>
        <dbReference type="Proteomes" id="UP000283543"/>
    </source>
</evidence>
<dbReference type="AlphaFoldDB" id="A0A3R6X9F5"/>
<dbReference type="SMART" id="SM00575">
    <property type="entry name" value="ZnF_PMZ"/>
    <property type="match status" value="1"/>
</dbReference>
<protein>
    <recommendedName>
        <fullName evidence="6">SWIM-type domain-containing protein</fullName>
    </recommendedName>
</protein>
<dbReference type="PANTHER" id="PTHR31973">
    <property type="entry name" value="POLYPROTEIN, PUTATIVE-RELATED"/>
    <property type="match status" value="1"/>
</dbReference>
<organism evidence="7 8">
    <name type="scientific">Aphanomyces astaci</name>
    <name type="common">Crayfish plague agent</name>
    <dbReference type="NCBI Taxonomy" id="112090"/>
    <lineage>
        <taxon>Eukaryota</taxon>
        <taxon>Sar</taxon>
        <taxon>Stramenopiles</taxon>
        <taxon>Oomycota</taxon>
        <taxon>Saprolegniomycetes</taxon>
        <taxon>Saprolegniales</taxon>
        <taxon>Verrucalvaceae</taxon>
        <taxon>Aphanomyces</taxon>
    </lineage>
</organism>
<evidence type="ECO:0000313" key="7">
    <source>
        <dbReference type="EMBL" id="RHY64648.1"/>
    </source>
</evidence>
<evidence type="ECO:0000256" key="2">
    <source>
        <dbReference type="ARBA" id="ARBA00022771"/>
    </source>
</evidence>
<dbReference type="EMBL" id="QUTB01004031">
    <property type="protein sequence ID" value="RHY64648.1"/>
    <property type="molecule type" value="Genomic_DNA"/>
</dbReference>
<sequence>MESNSEVPDERNGDKRLNLERGMTFHSGSAFVDYVRKSAYQNNKHVVVRTRGGNNRTVVCSSSTCPFQVTAYKTSKNPPDAAQPPWYISSVAPNHVDCTSIAMLTARQIAQLPSVVSAVQANRRVEASFLQTQVQALHAVNLNGRSRTVYRAKQHACAALDNVELSSYKWLSSFLETLVSLNPGSASKCESDSEGRFQRCAIVFGASVAAQAGMQKVLAFDGAHFKNKLYSGIHLVLVGRDGNLNNVRIACALVPSESEEHCSWFFRTCMESGVVMTVPMLSDRGPGIVAAARSLGIQLRYCTLHIIRNITSKFPMLFRQEHHNLFWDIQGALQASKYESGLAVLGIACGAQVQSYVADIDPVKWVVFTYIGKTMLYGWRTTNFVESEHNTSCVNGLRYMLPFPFVRAFVDFIREDFKEKSDRAKTWVEEGRKVTPRALMAYDEQLQRVGQYATNLVSDDIIHVFSTKYLPKVTRRVIVSKRDCSCGYLDQQGIPCRHFIAALASADNVHRVFEYFDPVYHVDVYVSAFSGRFVLPPIEEELHETSLLPPQERSTRPGPVVSRRIASAGEYDNSSHYRKRCSTYKRYGHNKRSCTGLPADDAAP</sequence>
<feature type="domain" description="SWIM-type" evidence="6">
    <location>
        <begin position="475"/>
        <end position="507"/>
    </location>
</feature>
<dbReference type="InterPro" id="IPR007527">
    <property type="entry name" value="Znf_SWIM"/>
</dbReference>
<feature type="region of interest" description="Disordered" evidence="5">
    <location>
        <begin position="1"/>
        <end position="20"/>
    </location>
</feature>
<accession>A0A3R6X9F5</accession>
<dbReference type="PANTHER" id="PTHR31973:SF187">
    <property type="entry name" value="MUTATOR TRANSPOSASE MUDRA PROTEIN"/>
    <property type="match status" value="1"/>
</dbReference>
<gene>
    <name evidence="7" type="ORF">DYB34_010215</name>
</gene>
<evidence type="ECO:0000256" key="1">
    <source>
        <dbReference type="ARBA" id="ARBA00022723"/>
    </source>
</evidence>
<keyword evidence="1" id="KW-0479">Metal-binding</keyword>
<dbReference type="Proteomes" id="UP000283543">
    <property type="component" value="Unassembled WGS sequence"/>
</dbReference>
<dbReference type="PROSITE" id="PS50966">
    <property type="entry name" value="ZF_SWIM"/>
    <property type="match status" value="1"/>
</dbReference>
<comment type="caution">
    <text evidence="7">The sequence shown here is derived from an EMBL/GenBank/DDBJ whole genome shotgun (WGS) entry which is preliminary data.</text>
</comment>
<reference evidence="7 8" key="1">
    <citation type="submission" date="2018-08" db="EMBL/GenBank/DDBJ databases">
        <title>Aphanomyces genome sequencing and annotation.</title>
        <authorList>
            <person name="Minardi D."/>
            <person name="Oidtmann B."/>
            <person name="Van Der Giezen M."/>
            <person name="Studholme D.J."/>
        </authorList>
    </citation>
    <scope>NUCLEOTIDE SEQUENCE [LARGE SCALE GENOMIC DNA]</scope>
    <source>
        <strain evidence="7 8">Si</strain>
    </source>
</reference>
<dbReference type="VEuPathDB" id="FungiDB:H257_02242"/>
<evidence type="ECO:0000256" key="4">
    <source>
        <dbReference type="PROSITE-ProRule" id="PRU00325"/>
    </source>
</evidence>
<evidence type="ECO:0000256" key="5">
    <source>
        <dbReference type="SAM" id="MobiDB-lite"/>
    </source>
</evidence>
<feature type="region of interest" description="Disordered" evidence="5">
    <location>
        <begin position="545"/>
        <end position="575"/>
    </location>
</feature>
<name>A0A3R6X9F5_APHAT</name>
<dbReference type="InterPro" id="IPR006564">
    <property type="entry name" value="Znf_PMZ"/>
</dbReference>
<evidence type="ECO:0000256" key="3">
    <source>
        <dbReference type="ARBA" id="ARBA00022833"/>
    </source>
</evidence>
<dbReference type="VEuPathDB" id="FungiDB:H257_09935"/>
<evidence type="ECO:0000259" key="6">
    <source>
        <dbReference type="PROSITE" id="PS50966"/>
    </source>
</evidence>
<dbReference type="VEuPathDB" id="FungiDB:H257_02241"/>
<dbReference type="Pfam" id="PF04434">
    <property type="entry name" value="SWIM"/>
    <property type="match status" value="1"/>
</dbReference>
<keyword evidence="3" id="KW-0862">Zinc</keyword>
<proteinExistence type="predicted"/>